<dbReference type="SUPFAM" id="SSF46689">
    <property type="entry name" value="Homeodomain-like"/>
    <property type="match status" value="1"/>
</dbReference>
<dbReference type="CDD" id="cd00167">
    <property type="entry name" value="SANT"/>
    <property type="match status" value="1"/>
</dbReference>
<sequence length="436" mass="47085">MADSVVDVGVKKKDDEESSNAPQIPPPPPPPGSPPPDSQMNGRTESMIPQGSEINNVLSGMGGIANLATNENLLSGSSSSLTFRSEASWPLRSQIHTVFADGFPKLKEKLASNEPNEHGNYIYHFGFCDFDSQENADRASQCLKELCDGLSTAVHNDDKESMNKLRQGLEGHLCYWKKNPTVTQPMTNQLPPLGAIGGRNSSNELLPITWDNALDESSRTATLTAAAAAVAGGSARTSSANNKNNDEKGIKSGRWTAQEHQLFLSLMKEHGRSWTQIANNMPTRSEPQVRSHAQKYFLKQDGGKSMKKKNHSSLTQDNDIDDDGSGIPGLGIEKKPKRQKRVQENQNNIVHTTATPMFNPAFFQQIIPNPQLVQNVRVFDQFGLNNTANFLNVASPQNPQAALMTVAGVATDALPATTTQPPPAPAAASLPATSTV</sequence>
<gene>
    <name evidence="9" type="ORF">ALAG00032_LOCUS8526</name>
</gene>
<reference evidence="9" key="1">
    <citation type="submission" date="2021-01" db="EMBL/GenBank/DDBJ databases">
        <authorList>
            <person name="Corre E."/>
            <person name="Pelletier E."/>
            <person name="Niang G."/>
            <person name="Scheremetjew M."/>
            <person name="Finn R."/>
            <person name="Kale V."/>
            <person name="Holt S."/>
            <person name="Cochrane G."/>
            <person name="Meng A."/>
            <person name="Brown T."/>
            <person name="Cohen L."/>
        </authorList>
    </citation>
    <scope>NUCLEOTIDE SEQUENCE</scope>
    <source>
        <strain evidence="9">CCMP1510</strain>
    </source>
</reference>
<keyword evidence="3" id="KW-0804">Transcription</keyword>
<organism evidence="9">
    <name type="scientific">Aureoumbra lagunensis</name>
    <dbReference type="NCBI Taxonomy" id="44058"/>
    <lineage>
        <taxon>Eukaryota</taxon>
        <taxon>Sar</taxon>
        <taxon>Stramenopiles</taxon>
        <taxon>Ochrophyta</taxon>
        <taxon>Pelagophyceae</taxon>
        <taxon>Pelagomonadales</taxon>
        <taxon>Aureoumbra</taxon>
    </lineage>
</organism>
<evidence type="ECO:0000259" key="7">
    <source>
        <dbReference type="PROSITE" id="PS51293"/>
    </source>
</evidence>
<evidence type="ECO:0000256" key="4">
    <source>
        <dbReference type="ARBA" id="ARBA00023242"/>
    </source>
</evidence>
<feature type="region of interest" description="Disordered" evidence="5">
    <location>
        <begin position="414"/>
        <end position="436"/>
    </location>
</feature>
<feature type="domain" description="SANT" evidence="7">
    <location>
        <begin position="250"/>
        <end position="301"/>
    </location>
</feature>
<proteinExistence type="predicted"/>
<dbReference type="PROSITE" id="PS50090">
    <property type="entry name" value="MYB_LIKE"/>
    <property type="match status" value="1"/>
</dbReference>
<dbReference type="AlphaFoldDB" id="A0A7S3NHD4"/>
<feature type="region of interest" description="Disordered" evidence="5">
    <location>
        <begin position="231"/>
        <end position="252"/>
    </location>
</feature>
<dbReference type="InterPro" id="IPR017884">
    <property type="entry name" value="SANT_dom"/>
</dbReference>
<feature type="domain" description="Myb-like" evidence="6">
    <location>
        <begin position="247"/>
        <end position="297"/>
    </location>
</feature>
<evidence type="ECO:0000256" key="2">
    <source>
        <dbReference type="ARBA" id="ARBA00023125"/>
    </source>
</evidence>
<accession>A0A7S3NHD4</accession>
<feature type="compositionally biased region" description="Low complexity" evidence="5">
    <location>
        <begin position="231"/>
        <end position="240"/>
    </location>
</feature>
<evidence type="ECO:0000256" key="3">
    <source>
        <dbReference type="ARBA" id="ARBA00023163"/>
    </source>
</evidence>
<dbReference type="PROSITE" id="PS51293">
    <property type="entry name" value="SANT"/>
    <property type="match status" value="1"/>
</dbReference>
<dbReference type="SMART" id="SM00717">
    <property type="entry name" value="SANT"/>
    <property type="match status" value="1"/>
</dbReference>
<evidence type="ECO:0000313" key="9">
    <source>
        <dbReference type="EMBL" id="CAE0367769.1"/>
    </source>
</evidence>
<dbReference type="PROSITE" id="PS51294">
    <property type="entry name" value="HTH_MYB"/>
    <property type="match status" value="1"/>
</dbReference>
<dbReference type="Gene3D" id="1.10.10.60">
    <property type="entry name" value="Homeodomain-like"/>
    <property type="match status" value="1"/>
</dbReference>
<protein>
    <recommendedName>
        <fullName evidence="10">HTH myb-type domain-containing protein</fullName>
    </recommendedName>
</protein>
<evidence type="ECO:0000259" key="6">
    <source>
        <dbReference type="PROSITE" id="PS50090"/>
    </source>
</evidence>
<dbReference type="EMBL" id="HBIJ01012567">
    <property type="protein sequence ID" value="CAE0367769.1"/>
    <property type="molecule type" value="Transcribed_RNA"/>
</dbReference>
<keyword evidence="4" id="KW-0539">Nucleus</keyword>
<evidence type="ECO:0008006" key="10">
    <source>
        <dbReference type="Google" id="ProtNLM"/>
    </source>
</evidence>
<feature type="compositionally biased region" description="Low complexity" evidence="5">
    <location>
        <begin position="426"/>
        <end position="436"/>
    </location>
</feature>
<dbReference type="GO" id="GO:0003677">
    <property type="term" value="F:DNA binding"/>
    <property type="evidence" value="ECO:0007669"/>
    <property type="project" value="UniProtKB-KW"/>
</dbReference>
<dbReference type="NCBIfam" id="TIGR01557">
    <property type="entry name" value="myb_SHAQKYF"/>
    <property type="match status" value="1"/>
</dbReference>
<keyword evidence="2" id="KW-0238">DNA-binding</keyword>
<dbReference type="InterPro" id="IPR009057">
    <property type="entry name" value="Homeodomain-like_sf"/>
</dbReference>
<dbReference type="InterPro" id="IPR017930">
    <property type="entry name" value="Myb_dom"/>
</dbReference>
<evidence type="ECO:0000256" key="1">
    <source>
        <dbReference type="ARBA" id="ARBA00023015"/>
    </source>
</evidence>
<dbReference type="InterPro" id="IPR001005">
    <property type="entry name" value="SANT/Myb"/>
</dbReference>
<feature type="region of interest" description="Disordered" evidence="5">
    <location>
        <begin position="1"/>
        <end position="47"/>
    </location>
</feature>
<feature type="domain" description="HTH myb-type" evidence="8">
    <location>
        <begin position="247"/>
        <end position="301"/>
    </location>
</feature>
<evidence type="ECO:0000256" key="5">
    <source>
        <dbReference type="SAM" id="MobiDB-lite"/>
    </source>
</evidence>
<feature type="compositionally biased region" description="Polar residues" evidence="5">
    <location>
        <begin position="38"/>
        <end position="47"/>
    </location>
</feature>
<feature type="region of interest" description="Disordered" evidence="5">
    <location>
        <begin position="299"/>
        <end position="343"/>
    </location>
</feature>
<dbReference type="Pfam" id="PF00249">
    <property type="entry name" value="Myb_DNA-binding"/>
    <property type="match status" value="1"/>
</dbReference>
<dbReference type="InterPro" id="IPR006447">
    <property type="entry name" value="Myb_dom_plants"/>
</dbReference>
<evidence type="ECO:0000259" key="8">
    <source>
        <dbReference type="PROSITE" id="PS51294"/>
    </source>
</evidence>
<keyword evidence="1" id="KW-0805">Transcription regulation</keyword>
<dbReference type="PANTHER" id="PTHR12802">
    <property type="entry name" value="SWI/SNF COMPLEX-RELATED"/>
    <property type="match status" value="1"/>
</dbReference>
<name>A0A7S3NHD4_9STRA</name>
<feature type="compositionally biased region" description="Pro residues" evidence="5">
    <location>
        <begin position="23"/>
        <end position="37"/>
    </location>
</feature>